<keyword evidence="2" id="KW-1185">Reference proteome</keyword>
<dbReference type="Gene3D" id="3.30.450.150">
    <property type="entry name" value="Haem-degrading domain"/>
    <property type="match status" value="1"/>
</dbReference>
<dbReference type="EMBL" id="JBBYHU010000006">
    <property type="protein sequence ID" value="MEL1240321.1"/>
    <property type="molecule type" value="Genomic_DNA"/>
</dbReference>
<accession>A0ABU9HJN4</accession>
<reference evidence="1 2" key="1">
    <citation type="submission" date="2024-04" db="EMBL/GenBank/DDBJ databases">
        <title>Flavobacterium sp. DGU99 16S ribosomal RNA gene Genome sequencing and assembly.</title>
        <authorList>
            <person name="Park S."/>
        </authorList>
    </citation>
    <scope>NUCLEOTIDE SEQUENCE [LARGE SCALE GENOMIC DNA]</scope>
    <source>
        <strain evidence="1 2">DGU99</strain>
    </source>
</reference>
<dbReference type="SUPFAM" id="SSF143744">
    <property type="entry name" value="GlcG-like"/>
    <property type="match status" value="1"/>
</dbReference>
<name>A0ABU9HJN4_9FLAO</name>
<organism evidence="1 2">
    <name type="scientific">Flavobacterium flavipallidum</name>
    <dbReference type="NCBI Taxonomy" id="3139140"/>
    <lineage>
        <taxon>Bacteria</taxon>
        <taxon>Pseudomonadati</taxon>
        <taxon>Bacteroidota</taxon>
        <taxon>Flavobacteriia</taxon>
        <taxon>Flavobacteriales</taxon>
        <taxon>Flavobacteriaceae</taxon>
        <taxon>Flavobacterium</taxon>
    </lineage>
</organism>
<gene>
    <name evidence="1" type="ORF">AAEO59_04605</name>
</gene>
<dbReference type="RefSeq" id="WP_341699566.1">
    <property type="nucleotide sequence ID" value="NZ_JBBYHU010000006.1"/>
</dbReference>
<dbReference type="InterPro" id="IPR038084">
    <property type="entry name" value="PduO/GlcC-like_sf"/>
</dbReference>
<dbReference type="Pfam" id="PF03928">
    <property type="entry name" value="HbpS-like"/>
    <property type="match status" value="1"/>
</dbReference>
<evidence type="ECO:0000313" key="2">
    <source>
        <dbReference type="Proteomes" id="UP001398556"/>
    </source>
</evidence>
<evidence type="ECO:0000313" key="1">
    <source>
        <dbReference type="EMBL" id="MEL1240321.1"/>
    </source>
</evidence>
<protein>
    <submittedName>
        <fullName evidence="1">Heme-binding protein</fullName>
    </submittedName>
</protein>
<comment type="caution">
    <text evidence="1">The sequence shown here is derived from an EMBL/GenBank/DDBJ whole genome shotgun (WGS) entry which is preliminary data.</text>
</comment>
<dbReference type="Proteomes" id="UP001398556">
    <property type="component" value="Unassembled WGS sequence"/>
</dbReference>
<dbReference type="InterPro" id="IPR005624">
    <property type="entry name" value="PduO/GlcC-like"/>
</dbReference>
<proteinExistence type="predicted"/>
<sequence>MNNNEMLEITNKIFNAIEKLIPLYMGNPEDKSISNGNLAVCIIDENQNVYGKMFGSNTPRLRQSYTVAWTKASQVWLTGVKTGEYERMVFTKVVDENANGIEAPDLIGWEGGQPITLNTGLKLAVGFSGLRGTSDLEIMKKALAKYESL</sequence>